<evidence type="ECO:0000313" key="3">
    <source>
        <dbReference type="Proteomes" id="UP000887222"/>
    </source>
</evidence>
<evidence type="ECO:0000256" key="1">
    <source>
        <dbReference type="SAM" id="Phobius"/>
    </source>
</evidence>
<feature type="transmembrane region" description="Helical" evidence="1">
    <location>
        <begin position="62"/>
        <end position="84"/>
    </location>
</feature>
<feature type="transmembrane region" description="Helical" evidence="1">
    <location>
        <begin position="6"/>
        <end position="25"/>
    </location>
</feature>
<dbReference type="Proteomes" id="UP000887222">
    <property type="component" value="Unassembled WGS sequence"/>
</dbReference>
<dbReference type="InterPro" id="IPR018750">
    <property type="entry name" value="DUF2306_membrane"/>
</dbReference>
<proteinExistence type="predicted"/>
<dbReference type="RefSeq" id="WP_220807560.1">
    <property type="nucleotide sequence ID" value="NZ_BPMK01000005.1"/>
</dbReference>
<feature type="transmembrane region" description="Helical" evidence="1">
    <location>
        <begin position="96"/>
        <end position="113"/>
    </location>
</feature>
<evidence type="ECO:0000313" key="2">
    <source>
        <dbReference type="EMBL" id="GIZ51392.1"/>
    </source>
</evidence>
<name>A0ABQ4Q2W9_9BURK</name>
<keyword evidence="3" id="KW-1185">Reference proteome</keyword>
<organism evidence="2 3">
    <name type="scientific">Noviherbaspirillum aridicola</name>
    <dbReference type="NCBI Taxonomy" id="2849687"/>
    <lineage>
        <taxon>Bacteria</taxon>
        <taxon>Pseudomonadati</taxon>
        <taxon>Pseudomonadota</taxon>
        <taxon>Betaproteobacteria</taxon>
        <taxon>Burkholderiales</taxon>
        <taxon>Oxalobacteraceae</taxon>
        <taxon>Noviherbaspirillum</taxon>
    </lineage>
</organism>
<reference evidence="2 3" key="1">
    <citation type="journal article" date="2022" name="Int. J. Syst. Evol. Microbiol.">
        <title>Noviherbaspirillum aridicola sp. nov., isolated from an arid soil in Pakistan.</title>
        <authorList>
            <person name="Khan I.U."/>
            <person name="Saqib M."/>
            <person name="Amin A."/>
            <person name="Hussain F."/>
            <person name="Li L."/>
            <person name="Liu Y.H."/>
            <person name="Fang B.Z."/>
            <person name="Ahmed I."/>
            <person name="Li W.J."/>
        </authorList>
    </citation>
    <scope>NUCLEOTIDE SEQUENCE [LARGE SCALE GENOMIC DNA]</scope>
    <source>
        <strain evidence="2 3">NCCP-691</strain>
    </source>
</reference>
<sequence>MAAFTPIILVHLVTAVGALLFGALALASRKGSNAHRLFGRVWVVLMLTTALVSFGIRKFGGFSAIHILSVVSILAVTASLYAAAHGRIGAHRRGMRGAYVGLAIAGIFTLLPGRRLGDLLWNAVGLA</sequence>
<protein>
    <submittedName>
        <fullName evidence="2">Membrane protein</fullName>
    </submittedName>
</protein>
<gene>
    <name evidence="2" type="ORF">NCCP691_14060</name>
</gene>
<keyword evidence="1" id="KW-0812">Transmembrane</keyword>
<dbReference type="EMBL" id="BPMK01000005">
    <property type="protein sequence ID" value="GIZ51392.1"/>
    <property type="molecule type" value="Genomic_DNA"/>
</dbReference>
<dbReference type="Pfam" id="PF10067">
    <property type="entry name" value="DUF2306"/>
    <property type="match status" value="1"/>
</dbReference>
<comment type="caution">
    <text evidence="2">The sequence shown here is derived from an EMBL/GenBank/DDBJ whole genome shotgun (WGS) entry which is preliminary data.</text>
</comment>
<keyword evidence="1" id="KW-0472">Membrane</keyword>
<accession>A0ABQ4Q2W9</accession>
<keyword evidence="1" id="KW-1133">Transmembrane helix</keyword>
<feature type="transmembrane region" description="Helical" evidence="1">
    <location>
        <begin position="37"/>
        <end position="56"/>
    </location>
</feature>